<dbReference type="GO" id="GO:0003779">
    <property type="term" value="F:actin binding"/>
    <property type="evidence" value="ECO:0007669"/>
    <property type="project" value="InterPro"/>
</dbReference>
<keyword evidence="4" id="KW-0963">Cytoplasm</keyword>
<reference evidence="9" key="2">
    <citation type="submission" date="2020-10" db="UniProtKB">
        <authorList>
            <consortium name="WormBaseParasite"/>
        </authorList>
    </citation>
    <scope>IDENTIFICATION</scope>
</reference>
<dbReference type="PANTHER" id="PTHR11249:SF2">
    <property type="entry name" value="GLIA MATURATION FACTOR"/>
    <property type="match status" value="1"/>
</dbReference>
<evidence type="ECO:0000259" key="7">
    <source>
        <dbReference type="PROSITE" id="PS51263"/>
    </source>
</evidence>
<dbReference type="FunFam" id="3.40.20.10:FF:000026">
    <property type="entry name" value="Glia maturation factor"/>
    <property type="match status" value="1"/>
</dbReference>
<dbReference type="SUPFAM" id="SSF55753">
    <property type="entry name" value="Actin depolymerizing proteins"/>
    <property type="match status" value="1"/>
</dbReference>
<proteinExistence type="inferred from homology"/>
<evidence type="ECO:0000313" key="9">
    <source>
        <dbReference type="WBParaSite" id="Pan_g5804.t1"/>
    </source>
</evidence>
<evidence type="ECO:0000256" key="1">
    <source>
        <dbReference type="ARBA" id="ARBA00004123"/>
    </source>
</evidence>
<dbReference type="WBParaSite" id="Pan_g5804.t1">
    <property type="protein sequence ID" value="Pan_g5804.t1"/>
    <property type="gene ID" value="Pan_g5804"/>
</dbReference>
<dbReference type="PIRSF" id="PIRSF001788">
    <property type="entry name" value="GMF-beta"/>
    <property type="match status" value="1"/>
</dbReference>
<reference evidence="8" key="1">
    <citation type="journal article" date="2013" name="Genetics">
        <title>The draft genome and transcriptome of Panagrellus redivivus are shaped by the harsh demands of a free-living lifestyle.</title>
        <authorList>
            <person name="Srinivasan J."/>
            <person name="Dillman A.R."/>
            <person name="Macchietto M.G."/>
            <person name="Heikkinen L."/>
            <person name="Lakso M."/>
            <person name="Fracchia K.M."/>
            <person name="Antoshechkin I."/>
            <person name="Mortazavi A."/>
            <person name="Wong G."/>
            <person name="Sternberg P.W."/>
        </authorList>
    </citation>
    <scope>NUCLEOTIDE SEQUENCE [LARGE SCALE GENOMIC DNA]</scope>
    <source>
        <strain evidence="8">MT8872</strain>
    </source>
</reference>
<dbReference type="AlphaFoldDB" id="A0A7E5A054"/>
<dbReference type="CDD" id="cd11283">
    <property type="entry name" value="ADF_GMF-beta_like"/>
    <property type="match status" value="1"/>
</dbReference>
<keyword evidence="8" id="KW-1185">Reference proteome</keyword>
<comment type="subcellular location">
    <subcellularLocation>
        <location evidence="2">Cytoplasm</location>
    </subcellularLocation>
    <subcellularLocation>
        <location evidence="1">Nucleus</location>
    </subcellularLocation>
</comment>
<comment type="similarity">
    <text evidence="3 6">Belongs to the actin-binding proteins ADF family. GMF subfamily.</text>
</comment>
<dbReference type="GO" id="GO:0071933">
    <property type="term" value="F:Arp2/3 complex binding"/>
    <property type="evidence" value="ECO:0007669"/>
    <property type="project" value="InterPro"/>
</dbReference>
<dbReference type="PANTHER" id="PTHR11249">
    <property type="entry name" value="GLIAL FACTOR NATURATION FACTOR"/>
    <property type="match status" value="1"/>
</dbReference>
<dbReference type="Proteomes" id="UP000492821">
    <property type="component" value="Unassembled WGS sequence"/>
</dbReference>
<dbReference type="GO" id="GO:0030864">
    <property type="term" value="C:cortical actin cytoskeleton"/>
    <property type="evidence" value="ECO:0007669"/>
    <property type="project" value="TreeGrafter"/>
</dbReference>
<evidence type="ECO:0000256" key="3">
    <source>
        <dbReference type="ARBA" id="ARBA00010055"/>
    </source>
</evidence>
<evidence type="ECO:0000256" key="4">
    <source>
        <dbReference type="ARBA" id="ARBA00022490"/>
    </source>
</evidence>
<evidence type="ECO:0000256" key="6">
    <source>
        <dbReference type="PIRNR" id="PIRNR001788"/>
    </source>
</evidence>
<name>A0A7E5A054_PANRE</name>
<dbReference type="Pfam" id="PF00241">
    <property type="entry name" value="Cofilin_ADF"/>
    <property type="match status" value="1"/>
</dbReference>
<protein>
    <submittedName>
        <fullName evidence="9">ADF-H domain-containing protein</fullName>
    </submittedName>
</protein>
<evidence type="ECO:0000256" key="2">
    <source>
        <dbReference type="ARBA" id="ARBA00004496"/>
    </source>
</evidence>
<sequence length="138" mass="15989">MSSALNICEIPEDVRKILKEFRFKQVESFEAVILKINATNHTIILDTRLEDSSIEELQEELPDQQPRFVLLSYKLTRPDGRVSYPLCLLFYSPTCKVELQMLYAGSRNYLVKEAGITKLAEVRELEDITQEFLDERCG</sequence>
<dbReference type="GO" id="GO:0034316">
    <property type="term" value="P:negative regulation of Arp2/3 complex-mediated actin nucleation"/>
    <property type="evidence" value="ECO:0007669"/>
    <property type="project" value="TreeGrafter"/>
</dbReference>
<keyword evidence="5" id="KW-0539">Nucleus</keyword>
<dbReference type="InterPro" id="IPR029006">
    <property type="entry name" value="ADF-H/Gelsolin-like_dom_sf"/>
</dbReference>
<dbReference type="InterPro" id="IPR011171">
    <property type="entry name" value="GMF"/>
</dbReference>
<dbReference type="GO" id="GO:0071846">
    <property type="term" value="P:actin filament debranching"/>
    <property type="evidence" value="ECO:0007669"/>
    <property type="project" value="InterPro"/>
</dbReference>
<dbReference type="PROSITE" id="PS51263">
    <property type="entry name" value="ADF_H"/>
    <property type="match status" value="1"/>
</dbReference>
<accession>A0A7E5A054</accession>
<dbReference type="GO" id="GO:0005634">
    <property type="term" value="C:nucleus"/>
    <property type="evidence" value="ECO:0007669"/>
    <property type="project" value="UniProtKB-SubCell"/>
</dbReference>
<dbReference type="Gene3D" id="3.40.20.10">
    <property type="entry name" value="Severin"/>
    <property type="match status" value="1"/>
</dbReference>
<evidence type="ECO:0000313" key="8">
    <source>
        <dbReference type="Proteomes" id="UP000492821"/>
    </source>
</evidence>
<organism evidence="8 9">
    <name type="scientific">Panagrellus redivivus</name>
    <name type="common">Microworm</name>
    <dbReference type="NCBI Taxonomy" id="6233"/>
    <lineage>
        <taxon>Eukaryota</taxon>
        <taxon>Metazoa</taxon>
        <taxon>Ecdysozoa</taxon>
        <taxon>Nematoda</taxon>
        <taxon>Chromadorea</taxon>
        <taxon>Rhabditida</taxon>
        <taxon>Tylenchina</taxon>
        <taxon>Panagrolaimomorpha</taxon>
        <taxon>Panagrolaimoidea</taxon>
        <taxon>Panagrolaimidae</taxon>
        <taxon>Panagrellus</taxon>
    </lineage>
</organism>
<dbReference type="SMART" id="SM00102">
    <property type="entry name" value="ADF"/>
    <property type="match status" value="1"/>
</dbReference>
<dbReference type="InterPro" id="IPR002108">
    <property type="entry name" value="ADF-H"/>
</dbReference>
<feature type="domain" description="ADF-H" evidence="7">
    <location>
        <begin position="4"/>
        <end position="138"/>
    </location>
</feature>
<evidence type="ECO:0000256" key="5">
    <source>
        <dbReference type="ARBA" id="ARBA00023242"/>
    </source>
</evidence>